<keyword evidence="1" id="KW-0732">Signal</keyword>
<organism evidence="2 3">
    <name type="scientific">Elysia crispata</name>
    <name type="common">lettuce slug</name>
    <dbReference type="NCBI Taxonomy" id="231223"/>
    <lineage>
        <taxon>Eukaryota</taxon>
        <taxon>Metazoa</taxon>
        <taxon>Spiralia</taxon>
        <taxon>Lophotrochozoa</taxon>
        <taxon>Mollusca</taxon>
        <taxon>Gastropoda</taxon>
        <taxon>Heterobranchia</taxon>
        <taxon>Euthyneura</taxon>
        <taxon>Panpulmonata</taxon>
        <taxon>Sacoglossa</taxon>
        <taxon>Placobranchoidea</taxon>
        <taxon>Plakobranchidae</taxon>
        <taxon>Elysia</taxon>
    </lineage>
</organism>
<dbReference type="Proteomes" id="UP001283361">
    <property type="component" value="Unassembled WGS sequence"/>
</dbReference>
<protein>
    <recommendedName>
        <fullName evidence="4">Secreted protein</fullName>
    </recommendedName>
</protein>
<dbReference type="EMBL" id="JAWDGP010004927">
    <property type="protein sequence ID" value="KAK3761030.1"/>
    <property type="molecule type" value="Genomic_DNA"/>
</dbReference>
<gene>
    <name evidence="2" type="ORF">RRG08_022436</name>
</gene>
<feature type="chain" id="PRO_5042111763" description="Secreted protein" evidence="1">
    <location>
        <begin position="23"/>
        <end position="80"/>
    </location>
</feature>
<name>A0AAE0Z1L8_9GAST</name>
<feature type="signal peptide" evidence="1">
    <location>
        <begin position="1"/>
        <end position="22"/>
    </location>
</feature>
<keyword evidence="3" id="KW-1185">Reference proteome</keyword>
<accession>A0AAE0Z1L8</accession>
<evidence type="ECO:0008006" key="4">
    <source>
        <dbReference type="Google" id="ProtNLM"/>
    </source>
</evidence>
<reference evidence="2" key="1">
    <citation type="journal article" date="2023" name="G3 (Bethesda)">
        <title>A reference genome for the long-term kleptoplast-retaining sea slug Elysia crispata morphotype clarki.</title>
        <authorList>
            <person name="Eastman K.E."/>
            <person name="Pendleton A.L."/>
            <person name="Shaikh M.A."/>
            <person name="Suttiyut T."/>
            <person name="Ogas R."/>
            <person name="Tomko P."/>
            <person name="Gavelis G."/>
            <person name="Widhalm J.R."/>
            <person name="Wisecaver J.H."/>
        </authorList>
    </citation>
    <scope>NUCLEOTIDE SEQUENCE</scope>
    <source>
        <strain evidence="2">ECLA1</strain>
    </source>
</reference>
<dbReference type="AlphaFoldDB" id="A0AAE0Z1L8"/>
<comment type="caution">
    <text evidence="2">The sequence shown here is derived from an EMBL/GenBank/DDBJ whole genome shotgun (WGS) entry which is preliminary data.</text>
</comment>
<evidence type="ECO:0000256" key="1">
    <source>
        <dbReference type="SAM" id="SignalP"/>
    </source>
</evidence>
<evidence type="ECO:0000313" key="3">
    <source>
        <dbReference type="Proteomes" id="UP001283361"/>
    </source>
</evidence>
<evidence type="ECO:0000313" key="2">
    <source>
        <dbReference type="EMBL" id="KAK3761030.1"/>
    </source>
</evidence>
<sequence>MKAANVLNFLIALLSAPTLLLTTEPLGNPLFGWTFIVHSPAPDRLSELAGEVGVVCCTTQPTPYPALPQPDTLASCSRHH</sequence>
<proteinExistence type="predicted"/>